<dbReference type="EMBL" id="REGN01012765">
    <property type="protein sequence ID" value="RMZ94877.1"/>
    <property type="molecule type" value="Genomic_DNA"/>
</dbReference>
<keyword evidence="2" id="KW-1185">Reference proteome</keyword>
<comment type="caution">
    <text evidence="1">The sequence shown here is derived from an EMBL/GenBank/DDBJ whole genome shotgun (WGS) entry which is preliminary data.</text>
</comment>
<name>A0A3M7P806_BRAPC</name>
<dbReference type="AlphaFoldDB" id="A0A3M7P806"/>
<accession>A0A3M7P806</accession>
<proteinExistence type="predicted"/>
<protein>
    <submittedName>
        <fullName evidence="1">Uncharacterized protein</fullName>
    </submittedName>
</protein>
<gene>
    <name evidence="1" type="ORF">BpHYR1_026542</name>
</gene>
<dbReference type="Proteomes" id="UP000276133">
    <property type="component" value="Unassembled WGS sequence"/>
</dbReference>
<sequence>MGMTRGEAMVKAKDRLEWKSKKLKLFVYNSKYNFIDLMINKTFFQVNRELQRCFILSNIGVKCRQNNFTKIKYTKKSKGAKTEQILMPQILKL</sequence>
<evidence type="ECO:0000313" key="1">
    <source>
        <dbReference type="EMBL" id="RMZ94877.1"/>
    </source>
</evidence>
<reference evidence="1 2" key="1">
    <citation type="journal article" date="2018" name="Sci. Rep.">
        <title>Genomic signatures of local adaptation to the degree of environmental predictability in rotifers.</title>
        <authorList>
            <person name="Franch-Gras L."/>
            <person name="Hahn C."/>
            <person name="Garcia-Roger E.M."/>
            <person name="Carmona M.J."/>
            <person name="Serra M."/>
            <person name="Gomez A."/>
        </authorList>
    </citation>
    <scope>NUCLEOTIDE SEQUENCE [LARGE SCALE GENOMIC DNA]</scope>
    <source>
        <strain evidence="1">HYR1</strain>
    </source>
</reference>
<evidence type="ECO:0000313" key="2">
    <source>
        <dbReference type="Proteomes" id="UP000276133"/>
    </source>
</evidence>
<organism evidence="1 2">
    <name type="scientific">Brachionus plicatilis</name>
    <name type="common">Marine rotifer</name>
    <name type="synonym">Brachionus muelleri</name>
    <dbReference type="NCBI Taxonomy" id="10195"/>
    <lineage>
        <taxon>Eukaryota</taxon>
        <taxon>Metazoa</taxon>
        <taxon>Spiralia</taxon>
        <taxon>Gnathifera</taxon>
        <taxon>Rotifera</taxon>
        <taxon>Eurotatoria</taxon>
        <taxon>Monogononta</taxon>
        <taxon>Pseudotrocha</taxon>
        <taxon>Ploima</taxon>
        <taxon>Brachionidae</taxon>
        <taxon>Brachionus</taxon>
    </lineage>
</organism>